<dbReference type="SUPFAM" id="SSF56672">
    <property type="entry name" value="DNA/RNA polymerases"/>
    <property type="match status" value="1"/>
</dbReference>
<keyword evidence="1" id="KW-0175">Coiled coil</keyword>
<comment type="caution">
    <text evidence="3">The sequence shown here is derived from an EMBL/GenBank/DDBJ whole genome shotgun (WGS) entry which is preliminary data.</text>
</comment>
<gene>
    <name evidence="3" type="ORF">Acr_14g0001970</name>
</gene>
<protein>
    <recommendedName>
        <fullName evidence="2">Integrase catalytic domain-containing protein</fullName>
    </recommendedName>
</protein>
<evidence type="ECO:0000313" key="3">
    <source>
        <dbReference type="EMBL" id="GFZ00562.1"/>
    </source>
</evidence>
<dbReference type="SUPFAM" id="SSF53098">
    <property type="entry name" value="Ribonuclease H-like"/>
    <property type="match status" value="2"/>
</dbReference>
<dbReference type="PROSITE" id="PS50994">
    <property type="entry name" value="INTEGRASE"/>
    <property type="match status" value="1"/>
</dbReference>
<dbReference type="Pfam" id="PF13456">
    <property type="entry name" value="RVT_3"/>
    <property type="match status" value="1"/>
</dbReference>
<dbReference type="Gene3D" id="1.10.340.70">
    <property type="match status" value="1"/>
</dbReference>
<dbReference type="InterPro" id="IPR001584">
    <property type="entry name" value="Integrase_cat-core"/>
</dbReference>
<dbReference type="Pfam" id="PF00665">
    <property type="entry name" value="rve"/>
    <property type="match status" value="1"/>
</dbReference>
<reference evidence="3 4" key="1">
    <citation type="submission" date="2019-07" db="EMBL/GenBank/DDBJ databases">
        <title>De Novo Assembly of kiwifruit Actinidia rufa.</title>
        <authorList>
            <person name="Sugita-Konishi S."/>
            <person name="Sato K."/>
            <person name="Mori E."/>
            <person name="Abe Y."/>
            <person name="Kisaki G."/>
            <person name="Hamano K."/>
            <person name="Suezawa K."/>
            <person name="Otani M."/>
            <person name="Fukuda T."/>
            <person name="Manabe T."/>
            <person name="Gomi K."/>
            <person name="Tabuchi M."/>
            <person name="Akimitsu K."/>
            <person name="Kataoka I."/>
        </authorList>
    </citation>
    <scope>NUCLEOTIDE SEQUENCE [LARGE SCALE GENOMIC DNA]</scope>
    <source>
        <strain evidence="4">cv. Fuchu</strain>
    </source>
</reference>
<dbReference type="EMBL" id="BJWL01000014">
    <property type="protein sequence ID" value="GFZ00562.1"/>
    <property type="molecule type" value="Genomic_DNA"/>
</dbReference>
<evidence type="ECO:0000313" key="4">
    <source>
        <dbReference type="Proteomes" id="UP000585474"/>
    </source>
</evidence>
<keyword evidence="4" id="KW-1185">Reference proteome</keyword>
<dbReference type="InterPro" id="IPR043502">
    <property type="entry name" value="DNA/RNA_pol_sf"/>
</dbReference>
<dbReference type="InterPro" id="IPR041588">
    <property type="entry name" value="Integrase_H2C2"/>
</dbReference>
<dbReference type="GO" id="GO:0003676">
    <property type="term" value="F:nucleic acid binding"/>
    <property type="evidence" value="ECO:0007669"/>
    <property type="project" value="InterPro"/>
</dbReference>
<evidence type="ECO:0000259" key="2">
    <source>
        <dbReference type="PROSITE" id="PS50994"/>
    </source>
</evidence>
<dbReference type="InterPro" id="IPR012337">
    <property type="entry name" value="RNaseH-like_sf"/>
</dbReference>
<accession>A0A7J0FPD2</accession>
<dbReference type="Proteomes" id="UP000585474">
    <property type="component" value="Unassembled WGS sequence"/>
</dbReference>
<dbReference type="Pfam" id="PF17919">
    <property type="entry name" value="RT_RNaseH_2"/>
    <property type="match status" value="1"/>
</dbReference>
<dbReference type="InterPro" id="IPR036397">
    <property type="entry name" value="RNaseH_sf"/>
</dbReference>
<feature type="coiled-coil region" evidence="1">
    <location>
        <begin position="450"/>
        <end position="477"/>
    </location>
</feature>
<dbReference type="Gene3D" id="3.30.420.10">
    <property type="entry name" value="Ribonuclease H-like superfamily/Ribonuclease H"/>
    <property type="match status" value="2"/>
</dbReference>
<dbReference type="OrthoDB" id="1731372at2759"/>
<dbReference type="GO" id="GO:0004523">
    <property type="term" value="F:RNA-DNA hybrid ribonuclease activity"/>
    <property type="evidence" value="ECO:0007669"/>
    <property type="project" value="InterPro"/>
</dbReference>
<proteinExistence type="predicted"/>
<dbReference type="AlphaFoldDB" id="A0A7J0FPD2"/>
<name>A0A7J0FPD2_9ERIC</name>
<dbReference type="Pfam" id="PF17921">
    <property type="entry name" value="Integrase_H2C2"/>
    <property type="match status" value="1"/>
</dbReference>
<organism evidence="3 4">
    <name type="scientific">Actinidia rufa</name>
    <dbReference type="NCBI Taxonomy" id="165716"/>
    <lineage>
        <taxon>Eukaryota</taxon>
        <taxon>Viridiplantae</taxon>
        <taxon>Streptophyta</taxon>
        <taxon>Embryophyta</taxon>
        <taxon>Tracheophyta</taxon>
        <taxon>Spermatophyta</taxon>
        <taxon>Magnoliopsida</taxon>
        <taxon>eudicotyledons</taxon>
        <taxon>Gunneridae</taxon>
        <taxon>Pentapetalae</taxon>
        <taxon>asterids</taxon>
        <taxon>Ericales</taxon>
        <taxon>Actinidiaceae</taxon>
        <taxon>Actinidia</taxon>
    </lineage>
</organism>
<dbReference type="InterPro" id="IPR041577">
    <property type="entry name" value="RT_RNaseH_2"/>
</dbReference>
<feature type="domain" description="Integrase catalytic" evidence="2">
    <location>
        <begin position="266"/>
        <end position="427"/>
    </location>
</feature>
<dbReference type="PANTHER" id="PTHR48475">
    <property type="entry name" value="RIBONUCLEASE H"/>
    <property type="match status" value="1"/>
</dbReference>
<evidence type="ECO:0000256" key="1">
    <source>
        <dbReference type="SAM" id="Coils"/>
    </source>
</evidence>
<dbReference type="InterPro" id="IPR002156">
    <property type="entry name" value="RNaseH_domain"/>
</dbReference>
<dbReference type="CDD" id="cd09279">
    <property type="entry name" value="RNase_HI_like"/>
    <property type="match status" value="1"/>
</dbReference>
<sequence length="558" mass="64244">MHSNKLKEYLRSPPLLIVPTTGEDLYIYLSISPTAVSALLIREEDQVQRPIYYVSKVLMSVEARPRMAIKAQALADFIVESTHEDTPQPETDPLETEIPKEPTSEKDLVQWILFVDSSSNQHSCGAGLVIQTPSGEQMEYAIRMGFKATNNEAEYEALLARLRVAVELGAQSLEIFSDSQLVAIQKVFFKTTFEMSPTRRGRIRFTRNIRRYLRESLRSKVIGEENIRQGYFWPTIERDVAAYIRRCDKCQRFAPVSRLPHTEMVLMSSPWPFAQWGIDILGPLPQAPLQRKFLIVAIDYFTKWIEAHPLAKITEKNTRDFVWKHLVCRFGIPKVIISDNARQFDNDKFRLFCSDLAISYHFSLPGHPQANGQVEVTNRTILRNLKARLERSKSKWVEDLPSVLWAYHTTSRIPTGETPYSMVFGIESNITVEIGMPSFRTLNFDKESNEAELRLNLDLLEEKREKAELRQMAYKCQVAKYYNQRVKHRSFLPGDLVLRKVILSTKEPNAGKLGPTWEGPYKVIKVSRPGTYWLEDPNGKSTFTSLKCRAFEEILSIK</sequence>
<dbReference type="GO" id="GO:0015074">
    <property type="term" value="P:DNA integration"/>
    <property type="evidence" value="ECO:0007669"/>
    <property type="project" value="InterPro"/>
</dbReference>
<dbReference type="PANTHER" id="PTHR48475:SF2">
    <property type="entry name" value="RIBONUCLEASE H"/>
    <property type="match status" value="1"/>
</dbReference>